<dbReference type="GO" id="GO:0009073">
    <property type="term" value="P:aromatic amino acid family biosynthetic process"/>
    <property type="evidence" value="ECO:0007669"/>
    <property type="project" value="InterPro"/>
</dbReference>
<proteinExistence type="predicted"/>
<comment type="cofactor">
    <cofactor evidence="1">
        <name>NAD(+)</name>
        <dbReference type="ChEBI" id="CHEBI:57540"/>
    </cofactor>
</comment>
<organism evidence="9 10">
    <name type="scientific">Candidatus Roizmanbacteria bacterium CG11_big_fil_rev_8_21_14_0_20_36_8</name>
    <dbReference type="NCBI Taxonomy" id="1974856"/>
    <lineage>
        <taxon>Bacteria</taxon>
        <taxon>Candidatus Roizmaniibacteriota</taxon>
    </lineage>
</organism>
<accession>A0A2M6IUM3</accession>
<keyword evidence="3" id="KW-0479">Metal-binding</keyword>
<feature type="domain" description="3-dehydroquinate synthase C-terminal" evidence="8">
    <location>
        <begin position="173"/>
        <end position="322"/>
    </location>
</feature>
<dbReference type="Gene3D" id="3.40.50.1970">
    <property type="match status" value="1"/>
</dbReference>
<dbReference type="PIRSF" id="PIRSF001455">
    <property type="entry name" value="DHQ_synth"/>
    <property type="match status" value="1"/>
</dbReference>
<evidence type="ECO:0000256" key="6">
    <source>
        <dbReference type="ARBA" id="ARBA00023285"/>
    </source>
</evidence>
<evidence type="ECO:0000313" key="9">
    <source>
        <dbReference type="EMBL" id="PIQ73485.1"/>
    </source>
</evidence>
<feature type="domain" description="3-dehydroquinate synthase N-terminal" evidence="7">
    <location>
        <begin position="60"/>
        <end position="170"/>
    </location>
</feature>
<evidence type="ECO:0000313" key="10">
    <source>
        <dbReference type="Proteomes" id="UP000231056"/>
    </source>
</evidence>
<reference evidence="9 10" key="1">
    <citation type="submission" date="2017-09" db="EMBL/GenBank/DDBJ databases">
        <title>Depth-based differentiation of microbial function through sediment-hosted aquifers and enrichment of novel symbionts in the deep terrestrial subsurface.</title>
        <authorList>
            <person name="Probst A.J."/>
            <person name="Ladd B."/>
            <person name="Jarett J.K."/>
            <person name="Geller-Mcgrath D.E."/>
            <person name="Sieber C.M."/>
            <person name="Emerson J.B."/>
            <person name="Anantharaman K."/>
            <person name="Thomas B.C."/>
            <person name="Malmstrom R."/>
            <person name="Stieglmeier M."/>
            <person name="Klingl A."/>
            <person name="Woyke T."/>
            <person name="Ryan C.M."/>
            <person name="Banfield J.F."/>
        </authorList>
    </citation>
    <scope>NUCLEOTIDE SEQUENCE [LARGE SCALE GENOMIC DNA]</scope>
    <source>
        <strain evidence="9">CG11_big_fil_rev_8_21_14_0_20_36_8</strain>
    </source>
</reference>
<dbReference type="CDD" id="cd08195">
    <property type="entry name" value="DHQS"/>
    <property type="match status" value="1"/>
</dbReference>
<evidence type="ECO:0000259" key="8">
    <source>
        <dbReference type="Pfam" id="PF24621"/>
    </source>
</evidence>
<protein>
    <submittedName>
        <fullName evidence="9">Uncharacterized protein</fullName>
    </submittedName>
</protein>
<evidence type="ECO:0000256" key="4">
    <source>
        <dbReference type="ARBA" id="ARBA00023027"/>
    </source>
</evidence>
<dbReference type="InterPro" id="IPR030960">
    <property type="entry name" value="DHQS/DOIS_N"/>
</dbReference>
<dbReference type="InterPro" id="IPR056179">
    <property type="entry name" value="DHQS_C"/>
</dbReference>
<dbReference type="Gene3D" id="1.20.1090.10">
    <property type="entry name" value="Dehydroquinate synthase-like - alpha domain"/>
    <property type="match status" value="1"/>
</dbReference>
<dbReference type="Pfam" id="PF01761">
    <property type="entry name" value="DHQ_synthase"/>
    <property type="match status" value="1"/>
</dbReference>
<gene>
    <name evidence="9" type="ORF">COV58_02245</name>
</gene>
<dbReference type="EMBL" id="PCVM01000054">
    <property type="protein sequence ID" value="PIQ73485.1"/>
    <property type="molecule type" value="Genomic_DNA"/>
</dbReference>
<dbReference type="Proteomes" id="UP000231056">
    <property type="component" value="Unassembled WGS sequence"/>
</dbReference>
<dbReference type="GO" id="GO:0046872">
    <property type="term" value="F:metal ion binding"/>
    <property type="evidence" value="ECO:0007669"/>
    <property type="project" value="UniProtKB-KW"/>
</dbReference>
<dbReference type="AlphaFoldDB" id="A0A2M6IUM3"/>
<name>A0A2M6IUM3_9BACT</name>
<comment type="caution">
    <text evidence="9">The sequence shown here is derived from an EMBL/GenBank/DDBJ whole genome shotgun (WGS) entry which is preliminary data.</text>
</comment>
<keyword evidence="6" id="KW-0170">Cobalt</keyword>
<evidence type="ECO:0000256" key="1">
    <source>
        <dbReference type="ARBA" id="ARBA00001911"/>
    </source>
</evidence>
<dbReference type="InterPro" id="IPR030963">
    <property type="entry name" value="DHQ_synth_fam"/>
</dbReference>
<evidence type="ECO:0000256" key="2">
    <source>
        <dbReference type="ARBA" id="ARBA00001941"/>
    </source>
</evidence>
<dbReference type="GO" id="GO:0003856">
    <property type="term" value="F:3-dehydroquinate synthase activity"/>
    <property type="evidence" value="ECO:0007669"/>
    <property type="project" value="TreeGrafter"/>
</dbReference>
<evidence type="ECO:0000256" key="3">
    <source>
        <dbReference type="ARBA" id="ARBA00022723"/>
    </source>
</evidence>
<evidence type="ECO:0000256" key="5">
    <source>
        <dbReference type="ARBA" id="ARBA00023239"/>
    </source>
</evidence>
<comment type="cofactor">
    <cofactor evidence="2">
        <name>Co(2+)</name>
        <dbReference type="ChEBI" id="CHEBI:48828"/>
    </cofactor>
</comment>
<keyword evidence="5" id="KW-0456">Lyase</keyword>
<dbReference type="InterPro" id="IPR050071">
    <property type="entry name" value="Dehydroquinate_synthase"/>
</dbReference>
<evidence type="ECO:0000259" key="7">
    <source>
        <dbReference type="Pfam" id="PF01761"/>
    </source>
</evidence>
<sequence length="364" mass="41378">MDILKINSKVKPFEVHFENDFLFLEKLFNLENSMVIVGNIVYKHYKKTIFDKFSKEKLIVLELDEDRKTLESVTAIYDKLLNLSAKKNLTLISFGGGVNQDVVGFAASTLYRGVNWIFVPTTLLAMADSAIGLKTSLNYHSFKNVLGTFYPPTDIYLNVGFVDTLEKKDYYSGVGEIVKFLLMEKNAFDNLESIASTVTSLTSTPSKSFLTGIVKKSIKIKLGYMEGDEFDTGRRNLLNYGHELGHALESSSKFAIPHGIGVMIGILFANQVSYKRGWLSKKLYRYINDHILLNNLKPDVIKLEKDHFEETVILENMKKDKKRLSDSLPLVLPDKNNSLIKITDFSFEEYLSNISELKSFLNLN</sequence>
<dbReference type="PANTHER" id="PTHR43622">
    <property type="entry name" value="3-DEHYDROQUINATE SYNTHASE"/>
    <property type="match status" value="1"/>
</dbReference>
<dbReference type="SUPFAM" id="SSF56796">
    <property type="entry name" value="Dehydroquinate synthase-like"/>
    <property type="match status" value="1"/>
</dbReference>
<dbReference type="Pfam" id="PF24621">
    <property type="entry name" value="DHQS_C"/>
    <property type="match status" value="1"/>
</dbReference>
<dbReference type="PANTHER" id="PTHR43622:SF1">
    <property type="entry name" value="3-DEHYDROQUINATE SYNTHASE"/>
    <property type="match status" value="1"/>
</dbReference>
<keyword evidence="4" id="KW-0520">NAD</keyword>